<dbReference type="AlphaFoldDB" id="A0A0C3F9Z3"/>
<evidence type="ECO:0000259" key="1">
    <source>
        <dbReference type="PROSITE" id="PS50086"/>
    </source>
</evidence>
<dbReference type="PROSITE" id="PS50086">
    <property type="entry name" value="TBC_RABGAP"/>
    <property type="match status" value="1"/>
</dbReference>
<proteinExistence type="predicted"/>
<dbReference type="OrthoDB" id="159449at2759"/>
<dbReference type="HOGENOM" id="CLU_2062366_0_0_1"/>
<evidence type="ECO:0000313" key="3">
    <source>
        <dbReference type="Proteomes" id="UP000054166"/>
    </source>
</evidence>
<reference evidence="3" key="2">
    <citation type="submission" date="2015-01" db="EMBL/GenBank/DDBJ databases">
        <title>Evolutionary Origins and Diversification of the Mycorrhizal Mutualists.</title>
        <authorList>
            <consortium name="DOE Joint Genome Institute"/>
            <consortium name="Mycorrhizal Genomics Consortium"/>
            <person name="Kohler A."/>
            <person name="Kuo A."/>
            <person name="Nagy L.G."/>
            <person name="Floudas D."/>
            <person name="Copeland A."/>
            <person name="Barry K.W."/>
            <person name="Cichocki N."/>
            <person name="Veneault-Fourrey C."/>
            <person name="LaButti K."/>
            <person name="Lindquist E.A."/>
            <person name="Lipzen A."/>
            <person name="Lundell T."/>
            <person name="Morin E."/>
            <person name="Murat C."/>
            <person name="Riley R."/>
            <person name="Ohm R."/>
            <person name="Sun H."/>
            <person name="Tunlid A."/>
            <person name="Henrissat B."/>
            <person name="Grigoriev I.V."/>
            <person name="Hibbett D.S."/>
            <person name="Martin F."/>
        </authorList>
    </citation>
    <scope>NUCLEOTIDE SEQUENCE [LARGE SCALE GENOMIC DNA]</scope>
    <source>
        <strain evidence="3">F 1598</strain>
    </source>
</reference>
<keyword evidence="3" id="KW-1185">Reference proteome</keyword>
<sequence>MDAHRQRELKWMSLISAVPAAQARKNKKVKKLLMEGVPSSVRYLVWAHLMDSKARGMPGLYSQLGKRGKVPAFNNIEHDAQICYPDHPQLHTAQGTLVALLQSYLTMVPDIQYETGWVL</sequence>
<name>A0A0C3F9Z3_PILCF</name>
<accession>A0A0C3F9Z3</accession>
<evidence type="ECO:0000313" key="2">
    <source>
        <dbReference type="EMBL" id="KIM76699.1"/>
    </source>
</evidence>
<protein>
    <recommendedName>
        <fullName evidence="1">Rab-GAP TBC domain-containing protein</fullName>
    </recommendedName>
</protein>
<dbReference type="EMBL" id="KN833032">
    <property type="protein sequence ID" value="KIM76699.1"/>
    <property type="molecule type" value="Genomic_DNA"/>
</dbReference>
<dbReference type="InterPro" id="IPR000195">
    <property type="entry name" value="Rab-GAP-TBC_dom"/>
</dbReference>
<dbReference type="Gene3D" id="1.10.10.750">
    <property type="entry name" value="Ypt/Rab-GAP domain of gyp1p, domain 1"/>
    <property type="match status" value="1"/>
</dbReference>
<reference evidence="2 3" key="1">
    <citation type="submission" date="2014-04" db="EMBL/GenBank/DDBJ databases">
        <authorList>
            <consortium name="DOE Joint Genome Institute"/>
            <person name="Kuo A."/>
            <person name="Tarkka M."/>
            <person name="Buscot F."/>
            <person name="Kohler A."/>
            <person name="Nagy L.G."/>
            <person name="Floudas D."/>
            <person name="Copeland A."/>
            <person name="Barry K.W."/>
            <person name="Cichocki N."/>
            <person name="Veneault-Fourrey C."/>
            <person name="LaButti K."/>
            <person name="Lindquist E.A."/>
            <person name="Lipzen A."/>
            <person name="Lundell T."/>
            <person name="Morin E."/>
            <person name="Murat C."/>
            <person name="Sun H."/>
            <person name="Tunlid A."/>
            <person name="Henrissat B."/>
            <person name="Grigoriev I.V."/>
            <person name="Hibbett D.S."/>
            <person name="Martin F."/>
            <person name="Nordberg H.P."/>
            <person name="Cantor M.N."/>
            <person name="Hua S.X."/>
        </authorList>
    </citation>
    <scope>NUCLEOTIDE SEQUENCE [LARGE SCALE GENOMIC DNA]</scope>
    <source>
        <strain evidence="2 3">F 1598</strain>
    </source>
</reference>
<feature type="domain" description="Rab-GAP TBC" evidence="1">
    <location>
        <begin position="36"/>
        <end position="119"/>
    </location>
</feature>
<dbReference type="SUPFAM" id="SSF47923">
    <property type="entry name" value="Ypt/Rab-GAP domain of gyp1p"/>
    <property type="match status" value="1"/>
</dbReference>
<organism evidence="2 3">
    <name type="scientific">Piloderma croceum (strain F 1598)</name>
    <dbReference type="NCBI Taxonomy" id="765440"/>
    <lineage>
        <taxon>Eukaryota</taxon>
        <taxon>Fungi</taxon>
        <taxon>Dikarya</taxon>
        <taxon>Basidiomycota</taxon>
        <taxon>Agaricomycotina</taxon>
        <taxon>Agaricomycetes</taxon>
        <taxon>Agaricomycetidae</taxon>
        <taxon>Atheliales</taxon>
        <taxon>Atheliaceae</taxon>
        <taxon>Piloderma</taxon>
    </lineage>
</organism>
<dbReference type="InterPro" id="IPR035969">
    <property type="entry name" value="Rab-GAP_TBC_sf"/>
</dbReference>
<dbReference type="Proteomes" id="UP000054166">
    <property type="component" value="Unassembled WGS sequence"/>
</dbReference>
<dbReference type="STRING" id="765440.A0A0C3F9Z3"/>
<gene>
    <name evidence="2" type="ORF">PILCRDRAFT_77560</name>
</gene>
<dbReference type="InParanoid" id="A0A0C3F9Z3"/>